<evidence type="ECO:0000313" key="2">
    <source>
        <dbReference type="Proteomes" id="UP001377168"/>
    </source>
</evidence>
<accession>A0ACC6PTD4</accession>
<keyword evidence="2" id="KW-1185">Reference proteome</keyword>
<sequence length="423" mass="44169">MTERATGLLRAWTRALFGSRARLRWLHLVLGGALLMPYWLAGTVVIGPIVGSDNAFTGSLPHQFGAYAVALPVAALTALFPPARPLSVAAARALCGVPGQLLADGPAHSRAARGRTSAWFTLHIGLGGLISGASLALPPFAVTLMLLPLSGAVREWFRAPDYPAWQLALFPFAGIAMLVALAACVAAAGALLARQAPVLLGPTPADRLAAAERRATELAERNRLARELHDSVGHALSAVTLQAGAARKVLDTDVEFVREALAAIEETTRRTVGELDSVLGLLRRSEGDEADEGTVATGPALDALDGLMSRSGVPVSLTAEGDRAAVPPPVSREAYRIVQEGLSNALRHAGARPVSLWIAVRGEELEITMENPLPSRAATVRPGGGRGVRGIAERAALLGGDAHAGPRGDVWRLHARLPLGGAR</sequence>
<gene>
    <name evidence="1" type="ORF">WKI67_12520</name>
</gene>
<keyword evidence="1" id="KW-0808">Transferase</keyword>
<dbReference type="EMBL" id="JBBKAJ010000022">
    <property type="protein sequence ID" value="MEJ8634212.1"/>
    <property type="molecule type" value="Genomic_DNA"/>
</dbReference>
<name>A0ACC6PTD4_9ACTN</name>
<dbReference type="Proteomes" id="UP001377168">
    <property type="component" value="Unassembled WGS sequence"/>
</dbReference>
<protein>
    <submittedName>
        <fullName evidence="1">Histidine kinase</fullName>
    </submittedName>
</protein>
<keyword evidence="1" id="KW-0418">Kinase</keyword>
<reference evidence="1" key="1">
    <citation type="submission" date="2024-03" db="EMBL/GenBank/DDBJ databases">
        <title>Novel Streptomyces species of biotechnological and ecological value are a feature of Machair soil.</title>
        <authorList>
            <person name="Prole J.R."/>
            <person name="Goodfellow M."/>
            <person name="Allenby N."/>
            <person name="Ward A.C."/>
        </authorList>
    </citation>
    <scope>NUCLEOTIDE SEQUENCE</scope>
    <source>
        <strain evidence="1">MS2.AVA.5</strain>
    </source>
</reference>
<organism evidence="1 2">
    <name type="scientific">Streptomyces achmelvichensis</name>
    <dbReference type="NCBI Taxonomy" id="3134111"/>
    <lineage>
        <taxon>Bacteria</taxon>
        <taxon>Bacillati</taxon>
        <taxon>Actinomycetota</taxon>
        <taxon>Actinomycetes</taxon>
        <taxon>Kitasatosporales</taxon>
        <taxon>Streptomycetaceae</taxon>
        <taxon>Streptomyces</taxon>
    </lineage>
</organism>
<evidence type="ECO:0000313" key="1">
    <source>
        <dbReference type="EMBL" id="MEJ8634212.1"/>
    </source>
</evidence>
<comment type="caution">
    <text evidence="1">The sequence shown here is derived from an EMBL/GenBank/DDBJ whole genome shotgun (WGS) entry which is preliminary data.</text>
</comment>
<proteinExistence type="predicted"/>